<organism evidence="2 3">
    <name type="scientific">Candidatus Jettenia ecosi</name>
    <dbReference type="NCBI Taxonomy" id="2494326"/>
    <lineage>
        <taxon>Bacteria</taxon>
        <taxon>Pseudomonadati</taxon>
        <taxon>Planctomycetota</taxon>
        <taxon>Candidatus Brocadiia</taxon>
        <taxon>Candidatus Brocadiales</taxon>
        <taxon>Candidatus Brocadiaceae</taxon>
        <taxon>Candidatus Jettenia</taxon>
    </lineage>
</organism>
<proteinExistence type="predicted"/>
<keyword evidence="1" id="KW-0472">Membrane</keyword>
<feature type="transmembrane region" description="Helical" evidence="1">
    <location>
        <begin position="30"/>
        <end position="49"/>
    </location>
</feature>
<comment type="caution">
    <text evidence="2">The sequence shown here is derived from an EMBL/GenBank/DDBJ whole genome shotgun (WGS) entry which is preliminary data.</text>
</comment>
<protein>
    <submittedName>
        <fullName evidence="2">Uncharacterized protein</fullName>
    </submittedName>
</protein>
<evidence type="ECO:0000313" key="3">
    <source>
        <dbReference type="Proteomes" id="UP000319783"/>
    </source>
</evidence>
<dbReference type="Proteomes" id="UP000319783">
    <property type="component" value="Unassembled WGS sequence"/>
</dbReference>
<evidence type="ECO:0000256" key="1">
    <source>
        <dbReference type="SAM" id="Phobius"/>
    </source>
</evidence>
<evidence type="ECO:0000313" key="2">
    <source>
        <dbReference type="EMBL" id="TLD42659.1"/>
    </source>
</evidence>
<keyword evidence="1" id="KW-1133">Transmembrane helix</keyword>
<dbReference type="AlphaFoldDB" id="A0A533QDP7"/>
<gene>
    <name evidence="2" type="ORF">JETT_1002</name>
</gene>
<dbReference type="EMBL" id="SULG01000015">
    <property type="protein sequence ID" value="TLD42659.1"/>
    <property type="molecule type" value="Genomic_DNA"/>
</dbReference>
<accession>A0A533QDP7</accession>
<sequence>MGKKGNKIIVIRLGNCVSTYKTNFSFLPCFSLQYLLPFSLTTPFLMFIFP</sequence>
<reference evidence="2 3" key="1">
    <citation type="submission" date="2019-04" db="EMBL/GenBank/DDBJ databases">
        <title>Genome of a novel bacterium Candidatus Jettenia ecosi reconstructed from metagenome of an anammox bioreactor.</title>
        <authorList>
            <person name="Mardanov A.V."/>
            <person name="Beletsky A.V."/>
            <person name="Ravin N.V."/>
            <person name="Botchkova E.A."/>
            <person name="Litti Y.V."/>
            <person name="Nozhevnikova A.N."/>
        </authorList>
    </citation>
    <scope>NUCLEOTIDE SEQUENCE [LARGE SCALE GENOMIC DNA]</scope>
    <source>
        <strain evidence="2">J2</strain>
    </source>
</reference>
<keyword evidence="1" id="KW-0812">Transmembrane</keyword>
<name>A0A533QDP7_9BACT</name>